<dbReference type="InterPro" id="IPR008040">
    <property type="entry name" value="Hydant_A_N"/>
</dbReference>
<evidence type="ECO:0000259" key="3">
    <source>
        <dbReference type="Pfam" id="PF19278"/>
    </source>
</evidence>
<dbReference type="GO" id="GO:0006749">
    <property type="term" value="P:glutathione metabolic process"/>
    <property type="evidence" value="ECO:0007669"/>
    <property type="project" value="TreeGrafter"/>
</dbReference>
<dbReference type="RefSeq" id="WP_011278839.1">
    <property type="nucleotide sequence ID" value="NZ_BHWZ01000006.1"/>
</dbReference>
<dbReference type="Proteomes" id="UP000060043">
    <property type="component" value="Chromosome"/>
</dbReference>
<dbReference type="Pfam" id="PF19278">
    <property type="entry name" value="Hydant_A_C"/>
    <property type="match status" value="1"/>
</dbReference>
<feature type="domain" description="Acetophenone carboxylase-like C-terminal" evidence="3">
    <location>
        <begin position="502"/>
        <end position="673"/>
    </location>
</feature>
<dbReference type="OrthoDB" id="8261at2157"/>
<protein>
    <submittedName>
        <fullName evidence="5">5-oxoprolinase</fullName>
    </submittedName>
</protein>
<dbReference type="InterPro" id="IPR049517">
    <property type="entry name" value="ACX-like_C"/>
</dbReference>
<evidence type="ECO:0000313" key="6">
    <source>
        <dbReference type="Proteomes" id="UP000060043"/>
    </source>
</evidence>
<dbReference type="Proteomes" id="UP000065473">
    <property type="component" value="Chromosome"/>
</dbReference>
<dbReference type="Pfam" id="PF01968">
    <property type="entry name" value="Hydantoinase_A"/>
    <property type="match status" value="1"/>
</dbReference>
<dbReference type="Pfam" id="PF05378">
    <property type="entry name" value="Hydant_A_N"/>
    <property type="match status" value="1"/>
</dbReference>
<dbReference type="PANTHER" id="PTHR11365">
    <property type="entry name" value="5-OXOPROLINASE RELATED"/>
    <property type="match status" value="1"/>
</dbReference>
<reference evidence="6 7" key="1">
    <citation type="submission" date="2015-12" db="EMBL/GenBank/DDBJ databases">
        <title>A stable core within a dynamic pangenome in Sulfolobus acidocaldarius.</title>
        <authorList>
            <person name="Anderson R."/>
            <person name="Kouris A."/>
            <person name="Seward C."/>
            <person name="Campbell K."/>
            <person name="Whitaker R."/>
        </authorList>
    </citation>
    <scope>NUCLEOTIDE SEQUENCE [LARGE SCALE GENOMIC DNA]</scope>
    <source>
        <strain evidence="4 7">GG12-C01-09</strain>
        <strain evidence="5 6">NG05B_CO5_07</strain>
    </source>
</reference>
<dbReference type="GeneID" id="14552558"/>
<dbReference type="InterPro" id="IPR002821">
    <property type="entry name" value="Hydantoinase_A"/>
</dbReference>
<evidence type="ECO:0000259" key="2">
    <source>
        <dbReference type="Pfam" id="PF05378"/>
    </source>
</evidence>
<dbReference type="GO" id="GO:0005829">
    <property type="term" value="C:cytosol"/>
    <property type="evidence" value="ECO:0007669"/>
    <property type="project" value="TreeGrafter"/>
</dbReference>
<evidence type="ECO:0000259" key="1">
    <source>
        <dbReference type="Pfam" id="PF01968"/>
    </source>
</evidence>
<evidence type="ECO:0000313" key="4">
    <source>
        <dbReference type="EMBL" id="ALU29863.1"/>
    </source>
</evidence>
<dbReference type="InterPro" id="IPR045079">
    <property type="entry name" value="Oxoprolinase-like"/>
</dbReference>
<dbReference type="EMBL" id="CP013695">
    <property type="protein sequence ID" value="ALU32603.1"/>
    <property type="molecule type" value="Genomic_DNA"/>
</dbReference>
<dbReference type="AlphaFoldDB" id="A0A0U3FQD2"/>
<accession>A0A0U3FQD2</accession>
<dbReference type="EMBL" id="CP013694">
    <property type="protein sequence ID" value="ALU29863.1"/>
    <property type="molecule type" value="Genomic_DNA"/>
</dbReference>
<dbReference type="GO" id="GO:0017168">
    <property type="term" value="F:5-oxoprolinase (ATP-hydrolyzing) activity"/>
    <property type="evidence" value="ECO:0007669"/>
    <property type="project" value="TreeGrafter"/>
</dbReference>
<dbReference type="PANTHER" id="PTHR11365:SF2">
    <property type="entry name" value="5-OXOPROLINASE"/>
    <property type="match status" value="1"/>
</dbReference>
<dbReference type="OMA" id="INHHPIN"/>
<feature type="domain" description="Hydantoinase/oxoprolinase N-terminal" evidence="2">
    <location>
        <begin position="3"/>
        <end position="177"/>
    </location>
</feature>
<evidence type="ECO:0000313" key="7">
    <source>
        <dbReference type="Proteomes" id="UP000065473"/>
    </source>
</evidence>
<proteinExistence type="predicted"/>
<gene>
    <name evidence="4" type="ORF">ATY89_07870</name>
    <name evidence="5" type="ORF">ATZ20_10890</name>
</gene>
<sequence length="680" mass="76031">MIRIGIDIGGAFTDLVYYDQSNDEFEWIKVETTTQDPSIGVIRAVDESKVDLKNANEIIHGQTLAINTIIERKGAKVGLITTKGFRDILEIQRANRRDMYNFKYKKPESFVPRYLRREVSERISSSGEIISPLKIEELKIVVNDLVKKGVESIAVSLINSYVNSAHELKVKELLKEILGDSVFISLSHEITREWGEYERTNTVVLNAYIKPKMNNYLRKLKKEIDKRGFKGKYYAMLSNGGMATFDFTMDFPITTLESGPVAGIIGAIAIGELAHEKNIIGLDGGSTTTKASLVENLMPNIITDYYIERNPYSPGYPVKVPTIDIVEVGNGGTSIAWIDEIDNLKVGPRAAGSYPGPAAYGRGATEPTVTDAYILSGLLNPNELLGGKLKVRRDLAEKAIKRIADHYKISVDEAAEGIVRLANNNAVNVIRLVSVQRGYDPRDFVLIAYGGSGPMFAPFIAEELDLKKVIVPFVPPGVFSAWGMLVADIRHDLVKTELVRIDKEDAINKINSVFDELEKKILQFFASEGFNANDVMIFREAEMRYYGQSHTVKVNVMNGELRDKEIGEIINKFHLQHEATYSFKSASPIEIVNFRVYGIIRAKKVPLLKRKLNGNSIKESTRNVFINGKYEEFKVYDKSTLSTDCKVHGPAILEDPTSTIIILKGQRGEIDDYGNVIITR</sequence>
<evidence type="ECO:0000313" key="5">
    <source>
        <dbReference type="EMBL" id="ALU32603.1"/>
    </source>
</evidence>
<organism evidence="5 6">
    <name type="scientific">Sulfolobus acidocaldarius</name>
    <dbReference type="NCBI Taxonomy" id="2285"/>
    <lineage>
        <taxon>Archaea</taxon>
        <taxon>Thermoproteota</taxon>
        <taxon>Thermoprotei</taxon>
        <taxon>Sulfolobales</taxon>
        <taxon>Sulfolobaceae</taxon>
        <taxon>Sulfolobus</taxon>
    </lineage>
</organism>
<name>A0A0U3FQD2_9CREN</name>
<feature type="domain" description="Hydantoinase A/oxoprolinase" evidence="1">
    <location>
        <begin position="199"/>
        <end position="492"/>
    </location>
</feature>